<keyword evidence="3" id="KW-1185">Reference proteome</keyword>
<dbReference type="GO" id="GO:0006083">
    <property type="term" value="P:acetate metabolic process"/>
    <property type="evidence" value="ECO:0007669"/>
    <property type="project" value="InterPro"/>
</dbReference>
<dbReference type="SUPFAM" id="SSF100950">
    <property type="entry name" value="NagB/RpiA/CoA transferase-like"/>
    <property type="match status" value="2"/>
</dbReference>
<feature type="domain" description="Acetyl-CoA hydrolase/transferase C-terminal" evidence="1">
    <location>
        <begin position="274"/>
        <end position="427"/>
    </location>
</feature>
<gene>
    <name evidence="2" type="ORF">SAMN06272737_1435</name>
</gene>
<dbReference type="Pfam" id="PF13336">
    <property type="entry name" value="AcetylCoA_hyd_C"/>
    <property type="match status" value="1"/>
</dbReference>
<evidence type="ECO:0000313" key="2">
    <source>
        <dbReference type="EMBL" id="SNR93946.1"/>
    </source>
</evidence>
<dbReference type="EMBL" id="FZNO01000043">
    <property type="protein sequence ID" value="SNR93946.1"/>
    <property type="molecule type" value="Genomic_DNA"/>
</dbReference>
<organism evidence="2 3">
    <name type="scientific">Blastococcus mobilis</name>
    <dbReference type="NCBI Taxonomy" id="1938746"/>
    <lineage>
        <taxon>Bacteria</taxon>
        <taxon>Bacillati</taxon>
        <taxon>Actinomycetota</taxon>
        <taxon>Actinomycetes</taxon>
        <taxon>Geodermatophilales</taxon>
        <taxon>Geodermatophilaceae</taxon>
        <taxon>Blastococcus</taxon>
    </lineage>
</organism>
<dbReference type="GO" id="GO:0016787">
    <property type="term" value="F:hydrolase activity"/>
    <property type="evidence" value="ECO:0007669"/>
    <property type="project" value="UniProtKB-KW"/>
</dbReference>
<dbReference type="InterPro" id="IPR038460">
    <property type="entry name" value="AcetylCoA_hyd_C_sf"/>
</dbReference>
<dbReference type="Proteomes" id="UP000198403">
    <property type="component" value="Unassembled WGS sequence"/>
</dbReference>
<proteinExistence type="predicted"/>
<dbReference type="AlphaFoldDB" id="A0A239AE64"/>
<dbReference type="InterPro" id="IPR026888">
    <property type="entry name" value="AcetylCoA_hyd_C"/>
</dbReference>
<name>A0A239AE64_9ACTN</name>
<dbReference type="Gene3D" id="3.30.750.70">
    <property type="entry name" value="4-hydroxybutyrate coenzyme like domains"/>
    <property type="match status" value="1"/>
</dbReference>
<accession>A0A239AE64</accession>
<sequence length="433" mass="47314">MATPPTISAVLADKHCPPDAVLDLISPGDDLIVGAVNGEPVTVLDAIEAHADRLTGVRIHQMLPLRARPHMRGELLPHLRHVSWFLSPANRTAFHQGQCDLVPNNFSEVPHLMRRSTRRSMVLVAASPPDRHGYFSLGPDAEYTAAMIGEVPFFLETNEQMPRTFGGNQVHVSQISGWCSADYPLAEMPRRPTRATDRDIAALVAERIPDGATLQAGIGAIPDEVLGMLGDHKHLGVHTELLSDGFIDLVEKGVVTNTRKRTHLNKIIATSAYGSRRLYGFVGDNPGVEFWPVNYTNDPRTIAREDHMTAVNAALEVDFLGQCAAESLGSEYLSSSGGQPDFARGALFAEHGQSFIVLHSTTADESVSRIVAQLHPGAAVTTFKNVVDHVVTEYGVAELRGSSIRERTRRLIAIAHPKFRDDLQRAAREMGFL</sequence>
<keyword evidence="2" id="KW-0378">Hydrolase</keyword>
<dbReference type="InterPro" id="IPR046433">
    <property type="entry name" value="ActCoA_hydro"/>
</dbReference>
<reference evidence="2 3" key="1">
    <citation type="submission" date="2017-06" db="EMBL/GenBank/DDBJ databases">
        <authorList>
            <person name="Kim H.J."/>
            <person name="Triplett B.A."/>
        </authorList>
    </citation>
    <scope>NUCLEOTIDE SEQUENCE [LARGE SCALE GENOMIC DNA]</scope>
    <source>
        <strain evidence="2 3">DSM 44272</strain>
    </source>
</reference>
<protein>
    <submittedName>
        <fullName evidence="2">Acyl-CoA hydrolase</fullName>
    </submittedName>
</protein>
<evidence type="ECO:0000313" key="3">
    <source>
        <dbReference type="Proteomes" id="UP000198403"/>
    </source>
</evidence>
<dbReference type="RefSeq" id="WP_089338891.1">
    <property type="nucleotide sequence ID" value="NZ_FZNO01000043.1"/>
</dbReference>
<dbReference type="Gene3D" id="3.40.1080.10">
    <property type="entry name" value="Glutaconate Coenzyme A-transferase"/>
    <property type="match status" value="1"/>
</dbReference>
<dbReference type="PANTHER" id="PTHR21432">
    <property type="entry name" value="ACETYL-COA HYDROLASE-RELATED"/>
    <property type="match status" value="1"/>
</dbReference>
<dbReference type="GO" id="GO:0008775">
    <property type="term" value="F:acetate CoA-transferase activity"/>
    <property type="evidence" value="ECO:0007669"/>
    <property type="project" value="InterPro"/>
</dbReference>
<dbReference type="OrthoDB" id="9801795at2"/>
<dbReference type="PANTHER" id="PTHR21432:SF20">
    <property type="entry name" value="ACETYL-COA HYDROLASE"/>
    <property type="match status" value="1"/>
</dbReference>
<dbReference type="Gene3D" id="3.40.1080.20">
    <property type="entry name" value="Acetyl-CoA hydrolase/transferase C-terminal domain"/>
    <property type="match status" value="1"/>
</dbReference>
<dbReference type="InterPro" id="IPR037171">
    <property type="entry name" value="NagB/RpiA_transferase-like"/>
</dbReference>
<evidence type="ECO:0000259" key="1">
    <source>
        <dbReference type="Pfam" id="PF13336"/>
    </source>
</evidence>